<dbReference type="AlphaFoldDB" id="A0A511AVN6"/>
<organism evidence="2 3">
    <name type="scientific">Alkalibacterium kapii</name>
    <dbReference type="NCBI Taxonomy" id="426704"/>
    <lineage>
        <taxon>Bacteria</taxon>
        <taxon>Bacillati</taxon>
        <taxon>Bacillota</taxon>
        <taxon>Bacilli</taxon>
        <taxon>Lactobacillales</taxon>
        <taxon>Carnobacteriaceae</taxon>
        <taxon>Alkalibacterium</taxon>
    </lineage>
</organism>
<comment type="caution">
    <text evidence="2">The sequence shown here is derived from an EMBL/GenBank/DDBJ whole genome shotgun (WGS) entry which is preliminary data.</text>
</comment>
<dbReference type="EMBL" id="BJUY01000044">
    <property type="protein sequence ID" value="GEK92216.1"/>
    <property type="molecule type" value="Genomic_DNA"/>
</dbReference>
<dbReference type="Proteomes" id="UP000321662">
    <property type="component" value="Unassembled WGS sequence"/>
</dbReference>
<name>A0A511AVN6_9LACT</name>
<evidence type="ECO:0000256" key="1">
    <source>
        <dbReference type="SAM" id="MobiDB-lite"/>
    </source>
</evidence>
<evidence type="ECO:0000313" key="2">
    <source>
        <dbReference type="EMBL" id="GEK92216.1"/>
    </source>
</evidence>
<dbReference type="RefSeq" id="WP_146925020.1">
    <property type="nucleotide sequence ID" value="NZ_BJUY01000044.1"/>
</dbReference>
<keyword evidence="3" id="KW-1185">Reference proteome</keyword>
<reference evidence="2 3" key="1">
    <citation type="submission" date="2019-07" db="EMBL/GenBank/DDBJ databases">
        <title>Whole genome shotgun sequence of Alkalibacterium kapii NBRC 103247.</title>
        <authorList>
            <person name="Hosoyama A."/>
            <person name="Uohara A."/>
            <person name="Ohji S."/>
            <person name="Ichikawa N."/>
        </authorList>
    </citation>
    <scope>NUCLEOTIDE SEQUENCE [LARGE SCALE GENOMIC DNA]</scope>
    <source>
        <strain evidence="2 3">NBRC 103247</strain>
    </source>
</reference>
<dbReference type="OrthoDB" id="10016482at2"/>
<sequence length="154" mass="17865">MGKMKKVQISIPEEQYDELEKRWKSYGYPSLATAGKVLLLGNTGEHLRELRKIERNISESEKLFAKNEERKKDIQKTHTQESTTKRPKTSTQDSATKKVGSGSGKNYSRDIEKVERQLEVWFENGHITAQSFEKAKGIRVWTDEKGKKHRAVWE</sequence>
<evidence type="ECO:0000313" key="3">
    <source>
        <dbReference type="Proteomes" id="UP000321662"/>
    </source>
</evidence>
<protein>
    <submittedName>
        <fullName evidence="2">Uncharacterized protein</fullName>
    </submittedName>
</protein>
<gene>
    <name evidence="2" type="ORF">AKA01nite_18380</name>
</gene>
<accession>A0A511AVN6</accession>
<feature type="region of interest" description="Disordered" evidence="1">
    <location>
        <begin position="64"/>
        <end position="110"/>
    </location>
</feature>
<proteinExistence type="predicted"/>
<feature type="compositionally biased region" description="Basic and acidic residues" evidence="1">
    <location>
        <begin position="64"/>
        <end position="79"/>
    </location>
</feature>